<dbReference type="GO" id="GO:0010468">
    <property type="term" value="P:regulation of gene expression"/>
    <property type="evidence" value="ECO:0007669"/>
    <property type="project" value="TreeGrafter"/>
</dbReference>
<keyword evidence="6" id="KW-1185">Reference proteome</keyword>
<dbReference type="EMBL" id="CM007387">
    <property type="protein sequence ID" value="ONK63904.1"/>
    <property type="molecule type" value="Genomic_DNA"/>
</dbReference>
<evidence type="ECO:0000256" key="1">
    <source>
        <dbReference type="ARBA" id="ARBA00004123"/>
    </source>
</evidence>
<dbReference type="GO" id="GO:0000785">
    <property type="term" value="C:chromatin"/>
    <property type="evidence" value="ECO:0007669"/>
    <property type="project" value="TreeGrafter"/>
</dbReference>
<feature type="domain" description="RRM" evidence="4">
    <location>
        <begin position="5"/>
        <end position="73"/>
    </location>
</feature>
<name>A0A5P1EDK6_ASPOF</name>
<evidence type="ECO:0000256" key="3">
    <source>
        <dbReference type="PROSITE-ProRule" id="PRU00176"/>
    </source>
</evidence>
<keyword evidence="3" id="KW-0694">RNA-binding</keyword>
<reference evidence="6" key="1">
    <citation type="journal article" date="2017" name="Nat. Commun.">
        <title>The asparagus genome sheds light on the origin and evolution of a young Y chromosome.</title>
        <authorList>
            <person name="Harkess A."/>
            <person name="Zhou J."/>
            <person name="Xu C."/>
            <person name="Bowers J.E."/>
            <person name="Van der Hulst R."/>
            <person name="Ayyampalayam S."/>
            <person name="Mercati F."/>
            <person name="Riccardi P."/>
            <person name="McKain M.R."/>
            <person name="Kakrana A."/>
            <person name="Tang H."/>
            <person name="Ray J."/>
            <person name="Groenendijk J."/>
            <person name="Arikit S."/>
            <person name="Mathioni S.M."/>
            <person name="Nakano M."/>
            <person name="Shan H."/>
            <person name="Telgmann-Rauber A."/>
            <person name="Kanno A."/>
            <person name="Yue Z."/>
            <person name="Chen H."/>
            <person name="Li W."/>
            <person name="Chen Y."/>
            <person name="Xu X."/>
            <person name="Zhang Y."/>
            <person name="Luo S."/>
            <person name="Chen H."/>
            <person name="Gao J."/>
            <person name="Mao Z."/>
            <person name="Pires J.C."/>
            <person name="Luo M."/>
            <person name="Kudrna D."/>
            <person name="Wing R.A."/>
            <person name="Meyers B.C."/>
            <person name="Yi K."/>
            <person name="Kong H."/>
            <person name="Lavrijsen P."/>
            <person name="Sunseri F."/>
            <person name="Falavigna A."/>
            <person name="Ye Y."/>
            <person name="Leebens-Mack J.H."/>
            <person name="Chen G."/>
        </authorList>
    </citation>
    <scope>NUCLEOTIDE SEQUENCE [LARGE SCALE GENOMIC DNA]</scope>
    <source>
        <strain evidence="6">cv. DH0086</strain>
    </source>
</reference>
<dbReference type="InterPro" id="IPR035979">
    <property type="entry name" value="RBD_domain_sf"/>
</dbReference>
<dbReference type="Proteomes" id="UP000243459">
    <property type="component" value="Chromosome 7"/>
</dbReference>
<dbReference type="SUPFAM" id="SSF54928">
    <property type="entry name" value="RNA-binding domain, RBD"/>
    <property type="match status" value="1"/>
</dbReference>
<evidence type="ECO:0000313" key="6">
    <source>
        <dbReference type="Proteomes" id="UP000243459"/>
    </source>
</evidence>
<comment type="subcellular location">
    <subcellularLocation>
        <location evidence="1">Nucleus</location>
    </subcellularLocation>
</comment>
<dbReference type="InterPro" id="IPR012677">
    <property type="entry name" value="Nucleotide-bd_a/b_plait_sf"/>
</dbReference>
<protein>
    <recommendedName>
        <fullName evidence="4">RRM domain-containing protein</fullName>
    </recommendedName>
</protein>
<dbReference type="InterPro" id="IPR000504">
    <property type="entry name" value="RRM_dom"/>
</dbReference>
<gene>
    <name evidence="5" type="ORF">A4U43_C07F20120</name>
</gene>
<dbReference type="Gramene" id="ONK63904">
    <property type="protein sequence ID" value="ONK63904"/>
    <property type="gene ID" value="A4U43_C07F20120"/>
</dbReference>
<dbReference type="Pfam" id="PF00076">
    <property type="entry name" value="RRM_1"/>
    <property type="match status" value="1"/>
</dbReference>
<dbReference type="GO" id="GO:0005654">
    <property type="term" value="C:nucleoplasm"/>
    <property type="evidence" value="ECO:0007669"/>
    <property type="project" value="TreeGrafter"/>
</dbReference>
<dbReference type="Gene3D" id="3.30.70.330">
    <property type="match status" value="1"/>
</dbReference>
<dbReference type="PROSITE" id="PS50102">
    <property type="entry name" value="RRM"/>
    <property type="match status" value="1"/>
</dbReference>
<dbReference type="SMART" id="SM00360">
    <property type="entry name" value="RRM"/>
    <property type="match status" value="1"/>
</dbReference>
<dbReference type="GO" id="GO:0003723">
    <property type="term" value="F:RNA binding"/>
    <property type="evidence" value="ECO:0007669"/>
    <property type="project" value="UniProtKB-UniRule"/>
</dbReference>
<dbReference type="AlphaFoldDB" id="A0A5P1EDK6"/>
<evidence type="ECO:0000259" key="4">
    <source>
        <dbReference type="PROSITE" id="PS50102"/>
    </source>
</evidence>
<organism evidence="5 6">
    <name type="scientific">Asparagus officinalis</name>
    <name type="common">Garden asparagus</name>
    <dbReference type="NCBI Taxonomy" id="4686"/>
    <lineage>
        <taxon>Eukaryota</taxon>
        <taxon>Viridiplantae</taxon>
        <taxon>Streptophyta</taxon>
        <taxon>Embryophyta</taxon>
        <taxon>Tracheophyta</taxon>
        <taxon>Spermatophyta</taxon>
        <taxon>Magnoliopsida</taxon>
        <taxon>Liliopsida</taxon>
        <taxon>Asparagales</taxon>
        <taxon>Asparagaceae</taxon>
        <taxon>Asparagoideae</taxon>
        <taxon>Asparagus</taxon>
    </lineage>
</organism>
<dbReference type="PANTHER" id="PTHR48033:SF10">
    <property type="entry name" value="RNA-BINDING PROTEIN SQUID"/>
    <property type="match status" value="1"/>
</dbReference>
<sequence length="111" mass="12384">MGDEAKIFIRGLTGDTTEEMLMGYFGRYGEVLDAKISRNRITKQSRKYGFVLFAEQATLDRVLPVEHVIRGRKGFLEAFGNLHVAYFNLQSIFGACSKSSLPRGVACLCSI</sequence>
<evidence type="ECO:0000256" key="2">
    <source>
        <dbReference type="ARBA" id="ARBA00023242"/>
    </source>
</evidence>
<dbReference type="OMA" id="HIINGHQ"/>
<proteinExistence type="predicted"/>
<accession>A0A5P1EDK6</accession>
<evidence type="ECO:0000313" key="5">
    <source>
        <dbReference type="EMBL" id="ONK63904.1"/>
    </source>
</evidence>
<keyword evidence="2" id="KW-0539">Nucleus</keyword>
<dbReference type="PANTHER" id="PTHR48033">
    <property type="entry name" value="RNA-BINDING (RRM/RBD/RNP MOTIFS) FAMILY PROTEIN"/>
    <property type="match status" value="1"/>
</dbReference>